<dbReference type="HAMAP" id="MF_00910">
    <property type="entry name" value="FtsL"/>
    <property type="match status" value="1"/>
</dbReference>
<evidence type="ECO:0000256" key="6">
    <source>
        <dbReference type="ARBA" id="ARBA00023136"/>
    </source>
</evidence>
<dbReference type="RefSeq" id="WP_380818614.1">
    <property type="nucleotide sequence ID" value="NZ_JBHTJN010000004.1"/>
</dbReference>
<evidence type="ECO:0000313" key="11">
    <source>
        <dbReference type="Proteomes" id="UP001596996"/>
    </source>
</evidence>
<evidence type="ECO:0000256" key="4">
    <source>
        <dbReference type="ARBA" id="ARBA00022692"/>
    </source>
</evidence>
<organism evidence="10 11">
    <name type="scientific">Seminibacterium arietis</name>
    <dbReference type="NCBI Taxonomy" id="1173502"/>
    <lineage>
        <taxon>Bacteria</taxon>
        <taxon>Pseudomonadati</taxon>
        <taxon>Pseudomonadota</taxon>
        <taxon>Gammaproteobacteria</taxon>
        <taxon>Pasteurellales</taxon>
        <taxon>Pasteurellaceae</taxon>
        <taxon>Seminibacterium</taxon>
    </lineage>
</organism>
<protein>
    <recommendedName>
        <fullName evidence="8 9">Cell division protein FtsL</fullName>
    </recommendedName>
</protein>
<dbReference type="EMBL" id="JBHTJN010000004">
    <property type="protein sequence ID" value="MFD0965635.1"/>
    <property type="molecule type" value="Genomic_DNA"/>
</dbReference>
<dbReference type="PANTHER" id="PTHR37479">
    <property type="entry name" value="CELL DIVISION PROTEIN FTSL"/>
    <property type="match status" value="1"/>
</dbReference>
<dbReference type="Proteomes" id="UP001596996">
    <property type="component" value="Unassembled WGS sequence"/>
</dbReference>
<proteinExistence type="inferred from homology"/>
<dbReference type="GO" id="GO:0051301">
    <property type="term" value="P:cell division"/>
    <property type="evidence" value="ECO:0007669"/>
    <property type="project" value="UniProtKB-KW"/>
</dbReference>
<evidence type="ECO:0000256" key="2">
    <source>
        <dbReference type="ARBA" id="ARBA00022475"/>
    </source>
</evidence>
<keyword evidence="3 8" id="KW-0132">Cell division</keyword>
<dbReference type="NCBIfam" id="TIGR02209">
    <property type="entry name" value="ftsL_broad"/>
    <property type="match status" value="1"/>
</dbReference>
<keyword evidence="8" id="KW-0997">Cell inner membrane</keyword>
<evidence type="ECO:0000256" key="9">
    <source>
        <dbReference type="NCBIfam" id="TIGR02209"/>
    </source>
</evidence>
<name>A0ABW3I6S3_9PAST</name>
<evidence type="ECO:0000256" key="5">
    <source>
        <dbReference type="ARBA" id="ARBA00022989"/>
    </source>
</evidence>
<keyword evidence="2 8" id="KW-1003">Cell membrane</keyword>
<comment type="function">
    <text evidence="8">Essential cell division protein. May link together the upstream cell division proteins, which are predominantly cytoplasmic, with the downstream cell division proteins, which are predominantly periplasmic.</text>
</comment>
<dbReference type="Pfam" id="PF04999">
    <property type="entry name" value="FtsL"/>
    <property type="match status" value="1"/>
</dbReference>
<comment type="subcellular location">
    <subcellularLocation>
        <location evidence="8">Cell inner membrane</location>
        <topology evidence="8">Single-pass type II membrane protein</topology>
    </subcellularLocation>
    <subcellularLocation>
        <location evidence="1">Cell membrane</location>
        <topology evidence="1">Single-pass type II membrane protein</topology>
    </subcellularLocation>
    <text evidence="8">Localizes to the division septum where it forms a ring structure.</text>
</comment>
<comment type="subunit">
    <text evidence="8">Part of a complex composed of FtsB, FtsL and FtsQ.</text>
</comment>
<comment type="similarity">
    <text evidence="8">Belongs to the FtsL family.</text>
</comment>
<keyword evidence="5 8" id="KW-1133">Transmembrane helix</keyword>
<keyword evidence="11" id="KW-1185">Reference proteome</keyword>
<keyword evidence="7 8" id="KW-0131">Cell cycle</keyword>
<keyword evidence="6 8" id="KW-0472">Membrane</keyword>
<dbReference type="InterPro" id="IPR011922">
    <property type="entry name" value="Cell_div_FtsL"/>
</dbReference>
<feature type="transmembrane region" description="Helical" evidence="8">
    <location>
        <begin position="24"/>
        <end position="43"/>
    </location>
</feature>
<dbReference type="PANTHER" id="PTHR37479:SF1">
    <property type="entry name" value="CELL DIVISION PROTEIN FTSL"/>
    <property type="match status" value="1"/>
</dbReference>
<gene>
    <name evidence="8 10" type="primary">ftsL</name>
    <name evidence="10" type="ORF">ACFQ02_01995</name>
</gene>
<evidence type="ECO:0000313" key="10">
    <source>
        <dbReference type="EMBL" id="MFD0965635.1"/>
    </source>
</evidence>
<keyword evidence="4 8" id="KW-0812">Transmembrane</keyword>
<evidence type="ECO:0000256" key="3">
    <source>
        <dbReference type="ARBA" id="ARBA00022618"/>
    </source>
</evidence>
<evidence type="ECO:0000256" key="7">
    <source>
        <dbReference type="ARBA" id="ARBA00023306"/>
    </source>
</evidence>
<comment type="caution">
    <text evidence="10">The sequence shown here is derived from an EMBL/GenBank/DDBJ whole genome shotgun (WGS) entry which is preliminary data.</text>
</comment>
<sequence>MLEGSERYPLRNIILEDLFVANKLPILLLIAVVVTALGTIWLTNSTRVLVSEKNDLVLQYQALENEFRNLQLEEITQSDNTRIEAIATGKLQMKKIAPEQEVLILE</sequence>
<accession>A0ABW3I6S3</accession>
<evidence type="ECO:0000256" key="8">
    <source>
        <dbReference type="HAMAP-Rule" id="MF_00910"/>
    </source>
</evidence>
<evidence type="ECO:0000256" key="1">
    <source>
        <dbReference type="ARBA" id="ARBA00004401"/>
    </source>
</evidence>
<reference evidence="11" key="1">
    <citation type="journal article" date="2019" name="Int. J. Syst. Evol. Microbiol.">
        <title>The Global Catalogue of Microorganisms (GCM) 10K type strain sequencing project: providing services to taxonomists for standard genome sequencing and annotation.</title>
        <authorList>
            <consortium name="The Broad Institute Genomics Platform"/>
            <consortium name="The Broad Institute Genome Sequencing Center for Infectious Disease"/>
            <person name="Wu L."/>
            <person name="Ma J."/>
        </authorList>
    </citation>
    <scope>NUCLEOTIDE SEQUENCE [LARGE SCALE GENOMIC DNA]</scope>
    <source>
        <strain evidence="11">CCUG 61707</strain>
    </source>
</reference>